<feature type="region of interest" description="Disordered" evidence="2">
    <location>
        <begin position="174"/>
        <end position="256"/>
    </location>
</feature>
<sequence>MWGSLIPLVFLSYLYILDWEWKGIDSAPIMGFTSNVVLFTLSQQAFMISLTRLVVTKKRANEVHYGLIFLQRVISILFTITFAMTSSDLFVNSQTDGAETPPDPTGNETQIDNPDGTSQPTQDPLVIAHDSTEADTSSYKDNFIVVFANFFTILLLAWLGHHLPSSGAPVVQASSAIDDKDKKQDSSMDSPDSPESRGLKRGWSSMLKQKGENDKKRRSTTKSTAKSIAKSTTKSTAKTTNSPPLPSHTEIRSSSSEIDLISKIESSNKSMTFMTTGGFTGIVCGLASPFLLFLSMLVCIRQDRNKDRLSTKYDNLWDAFSVGTFMYIFPTYYALLSCINNYISWKENVQRKTNELRSDIDEELKFLKAFPMLRNLTFGWWKYFSLARNGKYSIMYVMLLDLVDFAIQLEGVRGLAKLYDWYLIAIYCGFIGMNGIISGLSITYLQQYIGVEGIASIDVAFDLCYIYLSVEVFEGESGFLATFFPLVGSIMKVNDAYAKRIRRYCGLKYTFLTVNYDARQAKANDNLDEYLFLYFKTQLKLDSKRIPLRDLHSRQKTLSGGGRVHERTQVVQAPKLKTQLMTAGGLRGKFVHNNAQRKLMIPPDRPKPRISLMLSRALGINAGIDDEVDEDGTRDSTQNDDSERNSAKRSGKRKLGGMTRSVMERAGKFGRTNEKKGTRNGQNRESSIVESMLIGLIRSKSSSSEGSLINDLLRGCKAKFYIQPSVELPHAYVGALTFQIKQHPETFLSYLVEQGFGKDLEVLEEHTPGRRVISTVSSDGREEYVLDQVVKRVSSNSVFVGVKSCRSEVRPEMSANDPNYKIRGEVYLEGFFVESFHLLHKPRTKSKHSNLKKILTTKKLKKGITVGEGLMKIEHMLNSDRGDEYQGWPDRDMSEAYYNRGCKITVLSSRKHAPVATNSADEPSDESTLTRRHLEGIVLDMNSFYVRLNAAKAELEKAGELSLRNALFLSKASNEGVLRKSIKKSRMSQARMSVMGKMTSIRGRGLKKSTFAPKLQSIDSSEGTHWNQQEAFRKDEAGRLYVQMRDMKDNPKLKILIDEINREEKNREAAELHRQDLQKIFAENNTLAGGLGVSADEDLESAIPPELLQFKLEDSDDDEYDHEDGLYHVDLKAPFFESRLSTKRKKRSSSRSSGSSGSVGGKEGGNSPNSPNSSSPNSPGSPQSGSSSPFDEDATGSKDPDRGWTWRRKKGSKSATSTPEMMDDSNYGDKDDWLDDQKKGPMNHHFKSIDYIDKDSTSAFRKATKKIGFAFALGGIFINLWLFIRSRGIKDVCYDQVGECVWEESYPKRYFLDGLTADPSCNFESFEGLDVSRCKGLSENTVTKILEHYVNIETLKMDGVGLESLPSSYNTHFKIQNISLTSNNITWFPSTFFNFSETEGEFHVDFEGNPVRKHFKMDSCNTSALPRWFYGDNLQAADGEFEFESLTLTGKGLGNGLGNDTIKEIEARGIKARTIRLKECSG</sequence>
<protein>
    <submittedName>
        <fullName evidence="4">Uncharacterized protein</fullName>
    </submittedName>
</protein>
<dbReference type="OrthoDB" id="225270at2759"/>
<evidence type="ECO:0000313" key="5">
    <source>
        <dbReference type="Proteomes" id="UP001165065"/>
    </source>
</evidence>
<feature type="region of interest" description="Disordered" evidence="2">
    <location>
        <begin position="1140"/>
        <end position="1231"/>
    </location>
</feature>
<feature type="compositionally biased region" description="Basic and acidic residues" evidence="2">
    <location>
        <begin position="177"/>
        <end position="186"/>
    </location>
</feature>
<feature type="transmembrane region" description="Helical" evidence="3">
    <location>
        <begin position="143"/>
        <end position="160"/>
    </location>
</feature>
<feature type="transmembrane region" description="Helical" evidence="3">
    <location>
        <begin position="320"/>
        <end position="343"/>
    </location>
</feature>
<reference evidence="5" key="1">
    <citation type="journal article" date="2023" name="Commun. Biol.">
        <title>Genome analysis of Parmales, the sister group of diatoms, reveals the evolutionary specialization of diatoms from phago-mixotrophs to photoautotrophs.</title>
        <authorList>
            <person name="Ban H."/>
            <person name="Sato S."/>
            <person name="Yoshikawa S."/>
            <person name="Yamada K."/>
            <person name="Nakamura Y."/>
            <person name="Ichinomiya M."/>
            <person name="Sato N."/>
            <person name="Blanc-Mathieu R."/>
            <person name="Endo H."/>
            <person name="Kuwata A."/>
            <person name="Ogata H."/>
        </authorList>
    </citation>
    <scope>NUCLEOTIDE SEQUENCE [LARGE SCALE GENOMIC DNA]</scope>
</reference>
<keyword evidence="3" id="KW-1133">Transmembrane helix</keyword>
<evidence type="ECO:0000313" key="4">
    <source>
        <dbReference type="EMBL" id="GMI34183.1"/>
    </source>
</evidence>
<feature type="compositionally biased region" description="Basic and acidic residues" evidence="2">
    <location>
        <begin position="1195"/>
        <end position="1204"/>
    </location>
</feature>
<accession>A0A9W7G5Y2</accession>
<feature type="transmembrane region" description="Helical" evidence="3">
    <location>
        <begin position="421"/>
        <end position="445"/>
    </location>
</feature>
<keyword evidence="3" id="KW-0472">Membrane</keyword>
<feature type="region of interest" description="Disordered" evidence="2">
    <location>
        <begin position="625"/>
        <end position="685"/>
    </location>
</feature>
<evidence type="ECO:0000256" key="2">
    <source>
        <dbReference type="SAM" id="MobiDB-lite"/>
    </source>
</evidence>
<feature type="transmembrane region" description="Helical" evidence="3">
    <location>
        <begin position="67"/>
        <end position="85"/>
    </location>
</feature>
<dbReference type="SUPFAM" id="SSF52075">
    <property type="entry name" value="Outer arm dynein light chain 1"/>
    <property type="match status" value="1"/>
</dbReference>
<feature type="region of interest" description="Disordered" evidence="2">
    <location>
        <begin position="93"/>
        <end position="123"/>
    </location>
</feature>
<feature type="compositionally biased region" description="Polar residues" evidence="2">
    <location>
        <begin position="106"/>
        <end position="122"/>
    </location>
</feature>
<feature type="coiled-coil region" evidence="1">
    <location>
        <begin position="1053"/>
        <end position="1080"/>
    </location>
</feature>
<feature type="compositionally biased region" description="Basic and acidic residues" evidence="2">
    <location>
        <begin position="662"/>
        <end position="677"/>
    </location>
</feature>
<evidence type="ECO:0000256" key="1">
    <source>
        <dbReference type="SAM" id="Coils"/>
    </source>
</evidence>
<comment type="caution">
    <text evidence="4">The sequence shown here is derived from an EMBL/GenBank/DDBJ whole genome shotgun (WGS) entry which is preliminary data.</text>
</comment>
<dbReference type="Proteomes" id="UP001165065">
    <property type="component" value="Unassembled WGS sequence"/>
</dbReference>
<gene>
    <name evidence="4" type="ORF">TrCOL_g13141</name>
</gene>
<keyword evidence="5" id="KW-1185">Reference proteome</keyword>
<feature type="transmembrane region" description="Helical" evidence="3">
    <location>
        <begin position="36"/>
        <end position="55"/>
    </location>
</feature>
<keyword evidence="3" id="KW-0812">Transmembrane</keyword>
<evidence type="ECO:0000256" key="3">
    <source>
        <dbReference type="SAM" id="Phobius"/>
    </source>
</evidence>
<proteinExistence type="predicted"/>
<feature type="compositionally biased region" description="Low complexity" evidence="2">
    <location>
        <begin position="1165"/>
        <end position="1189"/>
    </location>
</feature>
<organism evidence="4 5">
    <name type="scientific">Triparma columacea</name>
    <dbReference type="NCBI Taxonomy" id="722753"/>
    <lineage>
        <taxon>Eukaryota</taxon>
        <taxon>Sar</taxon>
        <taxon>Stramenopiles</taxon>
        <taxon>Ochrophyta</taxon>
        <taxon>Bolidophyceae</taxon>
        <taxon>Parmales</taxon>
        <taxon>Triparmaceae</taxon>
        <taxon>Triparma</taxon>
    </lineage>
</organism>
<keyword evidence="1" id="KW-0175">Coiled coil</keyword>
<dbReference type="InterPro" id="IPR032675">
    <property type="entry name" value="LRR_dom_sf"/>
</dbReference>
<name>A0A9W7G5Y2_9STRA</name>
<feature type="compositionally biased region" description="Low complexity" evidence="2">
    <location>
        <begin position="221"/>
        <end position="240"/>
    </location>
</feature>
<feature type="transmembrane region" description="Helical" evidence="3">
    <location>
        <begin position="1267"/>
        <end position="1284"/>
    </location>
</feature>
<dbReference type="EMBL" id="BRYA01000039">
    <property type="protein sequence ID" value="GMI34183.1"/>
    <property type="molecule type" value="Genomic_DNA"/>
</dbReference>
<dbReference type="Gene3D" id="3.80.10.10">
    <property type="entry name" value="Ribonuclease Inhibitor"/>
    <property type="match status" value="1"/>
</dbReference>
<feature type="transmembrane region" description="Helical" evidence="3">
    <location>
        <begin position="279"/>
        <end position="300"/>
    </location>
</feature>